<keyword evidence="3" id="KW-1185">Reference proteome</keyword>
<reference evidence="1 3" key="3">
    <citation type="journal article" date="2015" name="BMC Genomics">
        <title>The completed genome sequence of the pathogenic ascomycete fungus Fusarium graminearum.</title>
        <authorList>
            <person name="King R."/>
            <person name="Urban M."/>
            <person name="Hammond-Kosack M.C."/>
            <person name="Hassani-Pak K."/>
            <person name="Hammond-Kosack K.E."/>
        </authorList>
    </citation>
    <scope>NUCLEOTIDE SEQUENCE [LARGE SCALE GENOMIC DNA]</scope>
    <source>
        <strain evidence="3">ATCC MYA-4620 / CBS 123657 / FGSC 9075 / NRRL 31084 / PH-1</strain>
        <strain evidence="1">PH-1</strain>
    </source>
</reference>
<organism evidence="1 3">
    <name type="scientific">Gibberella zeae (strain ATCC MYA-4620 / CBS 123657 / FGSC 9075 / NRRL 31084 / PH-1)</name>
    <name type="common">Wheat head blight fungus</name>
    <name type="synonym">Fusarium graminearum</name>
    <dbReference type="NCBI Taxonomy" id="229533"/>
    <lineage>
        <taxon>Eukaryota</taxon>
        <taxon>Fungi</taxon>
        <taxon>Dikarya</taxon>
        <taxon>Ascomycota</taxon>
        <taxon>Pezizomycotina</taxon>
        <taxon>Sordariomycetes</taxon>
        <taxon>Hypocreomycetidae</taxon>
        <taxon>Hypocreales</taxon>
        <taxon>Nectriaceae</taxon>
        <taxon>Fusarium</taxon>
    </lineage>
</organism>
<sequence>MSVSEYILKLSQHHHLYHDYAHMFTSQCNYNQGYQSQKDVCMSSGGKGIIIPCFGGMPFGGAAGSGDGVLKQGTSRGDCWLTRSLSSEYR</sequence>
<dbReference type="EMBL" id="HG970335">
    <property type="protein sequence ID" value="CEF83198.1"/>
    <property type="molecule type" value="Genomic_DNA"/>
</dbReference>
<accession>A0A0E0S9T5</accession>
<dbReference type="EnsemblFungi" id="CEF83198">
    <property type="protein sequence ID" value="CEF83198"/>
    <property type="gene ID" value="FGRRES_15371"/>
</dbReference>
<evidence type="ECO:0000313" key="2">
    <source>
        <dbReference type="EnsemblFungi" id="CEF83198"/>
    </source>
</evidence>
<evidence type="ECO:0000313" key="3">
    <source>
        <dbReference type="Proteomes" id="UP000070720"/>
    </source>
</evidence>
<proteinExistence type="predicted"/>
<protein>
    <submittedName>
        <fullName evidence="1">Chromosome 4, complete genome</fullName>
    </submittedName>
</protein>
<reference evidence="2 3" key="1">
    <citation type="journal article" date="2007" name="Science">
        <title>The Fusarium graminearum genome reveals a link between localized polymorphism and pathogen specialization.</title>
        <authorList>
            <person name="Cuomo C.A."/>
            <person name="Gueldener U."/>
            <person name="Xu J.-R."/>
            <person name="Trail F."/>
            <person name="Turgeon B.G."/>
            <person name="Di Pietro A."/>
            <person name="Walton J.D."/>
            <person name="Ma L.-J."/>
            <person name="Baker S.E."/>
            <person name="Rep M."/>
            <person name="Adam G."/>
            <person name="Antoniw J."/>
            <person name="Baldwin T."/>
            <person name="Calvo S.E."/>
            <person name="Chang Y.-L."/>
            <person name="DeCaprio D."/>
            <person name="Gale L.R."/>
            <person name="Gnerre S."/>
            <person name="Goswami R.S."/>
            <person name="Hammond-Kosack K."/>
            <person name="Harris L.J."/>
            <person name="Hilburn K."/>
            <person name="Kennell J.C."/>
            <person name="Kroken S."/>
            <person name="Magnuson J.K."/>
            <person name="Mannhaupt G."/>
            <person name="Mauceli E.W."/>
            <person name="Mewes H.-W."/>
            <person name="Mitterbauer R."/>
            <person name="Muehlbauer G."/>
            <person name="Muensterkoetter M."/>
            <person name="Nelson D."/>
            <person name="O'Donnell K."/>
            <person name="Ouellet T."/>
            <person name="Qi W."/>
            <person name="Quesneville H."/>
            <person name="Roncero M.I.G."/>
            <person name="Seong K.-Y."/>
            <person name="Tetko I.V."/>
            <person name="Urban M."/>
            <person name="Waalwijk C."/>
            <person name="Ward T.J."/>
            <person name="Yao J."/>
            <person name="Birren B.W."/>
            <person name="Kistler H.C."/>
        </authorList>
    </citation>
    <scope>NUCLEOTIDE SEQUENCE [LARGE SCALE GENOMIC DNA]</scope>
    <source>
        <strain evidence="3">ATCC MYA-4620 / CBS 123657 / FGSC 9075 / NRRL 31084 / PH-1</strain>
        <strain evidence="2">PH-1 / ATCC MYA-4620 / FGSC 9075 / NRRL 31084</strain>
    </source>
</reference>
<dbReference type="InParanoid" id="A0A098DQP2"/>
<dbReference type="Proteomes" id="UP000070720">
    <property type="component" value="Chromosome 4"/>
</dbReference>
<gene>
    <name evidence="1" type="ORF">FGRAMPH1_01T22733</name>
</gene>
<reference evidence="2 3" key="2">
    <citation type="journal article" date="2010" name="Nature">
        <title>Comparative genomics reveals mobile pathogenicity chromosomes in Fusarium.</title>
        <authorList>
            <person name="Ma L.J."/>
            <person name="van der Does H.C."/>
            <person name="Borkovich K.A."/>
            <person name="Coleman J.J."/>
            <person name="Daboussi M.J."/>
            <person name="Di Pietro A."/>
            <person name="Dufresne M."/>
            <person name="Freitag M."/>
            <person name="Grabherr M."/>
            <person name="Henrissat B."/>
            <person name="Houterman P.M."/>
            <person name="Kang S."/>
            <person name="Shim W.B."/>
            <person name="Woloshuk C."/>
            <person name="Xie X."/>
            <person name="Xu J.R."/>
            <person name="Antoniw J."/>
            <person name="Baker S.E."/>
            <person name="Bluhm B.H."/>
            <person name="Breakspear A."/>
            <person name="Brown D.W."/>
            <person name="Butchko R.A."/>
            <person name="Chapman S."/>
            <person name="Coulson R."/>
            <person name="Coutinho P.M."/>
            <person name="Danchin E.G."/>
            <person name="Diener A."/>
            <person name="Gale L.R."/>
            <person name="Gardiner D.M."/>
            <person name="Goff S."/>
            <person name="Hammond-Kosack K.E."/>
            <person name="Hilburn K."/>
            <person name="Hua-Van A."/>
            <person name="Jonkers W."/>
            <person name="Kazan K."/>
            <person name="Kodira C.D."/>
            <person name="Koehrsen M."/>
            <person name="Kumar L."/>
            <person name="Lee Y.H."/>
            <person name="Li L."/>
            <person name="Manners J.M."/>
            <person name="Miranda-Saavedra D."/>
            <person name="Mukherjee M."/>
            <person name="Park G."/>
            <person name="Park J."/>
            <person name="Park S.Y."/>
            <person name="Proctor R.H."/>
            <person name="Regev A."/>
            <person name="Ruiz-Roldan M.C."/>
            <person name="Sain D."/>
            <person name="Sakthikumar S."/>
            <person name="Sykes S."/>
            <person name="Schwartz D.C."/>
            <person name="Turgeon B.G."/>
            <person name="Wapinski I."/>
            <person name="Yoder O."/>
            <person name="Young S."/>
            <person name="Zeng Q."/>
            <person name="Zhou S."/>
            <person name="Galagan J."/>
            <person name="Cuomo C.A."/>
            <person name="Kistler H.C."/>
            <person name="Rep M."/>
        </authorList>
    </citation>
    <scope>GENOME REANNOTATION</scope>
    <source>
        <strain evidence="3">ATCC MYA-4620 / CBS 123657 / FGSC 9075 / NRRL 31084 / PH-1</strain>
        <strain evidence="2">PH-1 / ATCC MYA-4620 / FGSC 9075 / NRRL 31084</strain>
    </source>
</reference>
<dbReference type="AlphaFoldDB" id="A0A098DQP2"/>
<name>A0A098DQP2_GIBZE</name>
<dbReference type="VEuPathDB" id="FungiDB:FGRAMPH1_01G22733"/>
<reference evidence="2" key="4">
    <citation type="submission" date="2017-01" db="UniProtKB">
        <authorList>
            <consortium name="EnsemblFungi"/>
        </authorList>
    </citation>
    <scope>IDENTIFICATION</scope>
    <source>
        <strain evidence="2">PH-1 / ATCC MYA-4620 / FGSC 9075 / NRRL 31084</strain>
    </source>
</reference>
<accession>A0A098DQP2</accession>
<evidence type="ECO:0000313" key="1">
    <source>
        <dbReference type="EMBL" id="CEF83198.1"/>
    </source>
</evidence>